<sequence length="288" mass="31471">MSNAKHLFRMKLAPWALLSVSMAWGWAFVIMKDAISRQNVYNFLFTRFTLAGVVMLLIRPKVLKLINRDLILRAGTAGVFLGFGYIFQTLGLARTGIAITGFVTGLYIVLTPVFAWLILKTKIDRFTWFCVGIATVGLGLLSIHGFSVGFGEFLVFISAIFYALHIIALSQWSSGRDTYAMTIVQLAMCAILSGIASIPGGYSPPPDFGVWAVVIFTAVFATAIAFIIQTWAQAHMDSIKVAVILTMEVVFAAIFAIAFAGEKLTVQTATGGIMVITAMYLIVIKEEK</sequence>
<feature type="transmembrane region" description="Helical" evidence="6">
    <location>
        <begin position="153"/>
        <end position="172"/>
    </location>
</feature>
<evidence type="ECO:0000256" key="1">
    <source>
        <dbReference type="ARBA" id="ARBA00004651"/>
    </source>
</evidence>
<feature type="transmembrane region" description="Helical" evidence="6">
    <location>
        <begin position="70"/>
        <end position="90"/>
    </location>
</feature>
<evidence type="ECO:0000256" key="3">
    <source>
        <dbReference type="ARBA" id="ARBA00022692"/>
    </source>
</evidence>
<evidence type="ECO:0000256" key="5">
    <source>
        <dbReference type="ARBA" id="ARBA00023136"/>
    </source>
</evidence>
<evidence type="ECO:0000256" key="4">
    <source>
        <dbReference type="ARBA" id="ARBA00022989"/>
    </source>
</evidence>
<dbReference type="SUPFAM" id="SSF103481">
    <property type="entry name" value="Multidrug resistance efflux transporter EmrE"/>
    <property type="match status" value="2"/>
</dbReference>
<evidence type="ECO:0000313" key="10">
    <source>
        <dbReference type="EMBL" id="CAB4911092.1"/>
    </source>
</evidence>
<feature type="domain" description="EamA" evidence="7">
    <location>
        <begin position="16"/>
        <end position="142"/>
    </location>
</feature>
<dbReference type="PANTHER" id="PTHR42920:SF5">
    <property type="entry name" value="EAMA DOMAIN-CONTAINING PROTEIN"/>
    <property type="match status" value="1"/>
</dbReference>
<keyword evidence="3 6" id="KW-0812">Transmembrane</keyword>
<feature type="transmembrane region" description="Helical" evidence="6">
    <location>
        <begin position="241"/>
        <end position="260"/>
    </location>
</feature>
<dbReference type="InterPro" id="IPR037185">
    <property type="entry name" value="EmrE-like"/>
</dbReference>
<organism evidence="10">
    <name type="scientific">freshwater metagenome</name>
    <dbReference type="NCBI Taxonomy" id="449393"/>
    <lineage>
        <taxon>unclassified sequences</taxon>
        <taxon>metagenomes</taxon>
        <taxon>ecological metagenomes</taxon>
    </lineage>
</organism>
<feature type="transmembrane region" description="Helical" evidence="6">
    <location>
        <begin position="41"/>
        <end position="58"/>
    </location>
</feature>
<dbReference type="EMBL" id="CAEZYE010000041">
    <property type="protein sequence ID" value="CAB4712784.1"/>
    <property type="molecule type" value="Genomic_DNA"/>
</dbReference>
<dbReference type="EMBL" id="CAFAAS010000001">
    <property type="protein sequence ID" value="CAB4793616.1"/>
    <property type="molecule type" value="Genomic_DNA"/>
</dbReference>
<evidence type="ECO:0000313" key="9">
    <source>
        <dbReference type="EMBL" id="CAB4793616.1"/>
    </source>
</evidence>
<feature type="transmembrane region" description="Helical" evidence="6">
    <location>
        <begin position="12"/>
        <end position="29"/>
    </location>
</feature>
<keyword evidence="5 6" id="KW-0472">Membrane</keyword>
<evidence type="ECO:0000313" key="8">
    <source>
        <dbReference type="EMBL" id="CAB4712784.1"/>
    </source>
</evidence>
<evidence type="ECO:0000256" key="2">
    <source>
        <dbReference type="ARBA" id="ARBA00022475"/>
    </source>
</evidence>
<feature type="transmembrane region" description="Helical" evidence="6">
    <location>
        <begin position="126"/>
        <end position="147"/>
    </location>
</feature>
<feature type="transmembrane region" description="Helical" evidence="6">
    <location>
        <begin position="208"/>
        <end position="229"/>
    </location>
</feature>
<evidence type="ECO:0000256" key="6">
    <source>
        <dbReference type="SAM" id="Phobius"/>
    </source>
</evidence>
<dbReference type="GO" id="GO:0005886">
    <property type="term" value="C:plasma membrane"/>
    <property type="evidence" value="ECO:0007669"/>
    <property type="project" value="UniProtKB-SubCell"/>
</dbReference>
<protein>
    <submittedName>
        <fullName evidence="10">Unannotated protein</fullName>
    </submittedName>
</protein>
<evidence type="ECO:0000259" key="7">
    <source>
        <dbReference type="Pfam" id="PF00892"/>
    </source>
</evidence>
<dbReference type="PANTHER" id="PTHR42920">
    <property type="entry name" value="OS03G0707200 PROTEIN-RELATED"/>
    <property type="match status" value="1"/>
</dbReference>
<name>A0A6J7GTK3_9ZZZZ</name>
<accession>A0A6J7GTK3</accession>
<feature type="transmembrane region" description="Helical" evidence="6">
    <location>
        <begin position="179"/>
        <end position="202"/>
    </location>
</feature>
<dbReference type="AlphaFoldDB" id="A0A6J7GTK3"/>
<keyword evidence="2" id="KW-1003">Cell membrane</keyword>
<gene>
    <name evidence="8" type="ORF">UFOPK2655_00847</name>
    <name evidence="9" type="ORF">UFOPK3077_00019</name>
    <name evidence="10" type="ORF">UFOPK3667_00019</name>
    <name evidence="11" type="ORF">UFOPK3903_00786</name>
</gene>
<dbReference type="EMBL" id="CAFBMU010000001">
    <property type="protein sequence ID" value="CAB4911092.1"/>
    <property type="molecule type" value="Genomic_DNA"/>
</dbReference>
<feature type="transmembrane region" description="Helical" evidence="6">
    <location>
        <begin position="266"/>
        <end position="284"/>
    </location>
</feature>
<feature type="transmembrane region" description="Helical" evidence="6">
    <location>
        <begin position="96"/>
        <end position="119"/>
    </location>
</feature>
<proteinExistence type="predicted"/>
<dbReference type="InterPro" id="IPR051258">
    <property type="entry name" value="Diverse_Substrate_Transporter"/>
</dbReference>
<keyword evidence="4 6" id="KW-1133">Transmembrane helix</keyword>
<comment type="subcellular location">
    <subcellularLocation>
        <location evidence="1">Cell membrane</location>
        <topology evidence="1">Multi-pass membrane protein</topology>
    </subcellularLocation>
</comment>
<dbReference type="InterPro" id="IPR000620">
    <property type="entry name" value="EamA_dom"/>
</dbReference>
<dbReference type="Pfam" id="PF00892">
    <property type="entry name" value="EamA"/>
    <property type="match status" value="2"/>
</dbReference>
<feature type="domain" description="EamA" evidence="7">
    <location>
        <begin position="150"/>
        <end position="283"/>
    </location>
</feature>
<reference evidence="10" key="1">
    <citation type="submission" date="2020-05" db="EMBL/GenBank/DDBJ databases">
        <authorList>
            <person name="Chiriac C."/>
            <person name="Salcher M."/>
            <person name="Ghai R."/>
            <person name="Kavagutti S V."/>
        </authorList>
    </citation>
    <scope>NUCLEOTIDE SEQUENCE</scope>
</reference>
<dbReference type="EMBL" id="CAFBOD010000007">
    <property type="protein sequence ID" value="CAB4975150.1"/>
    <property type="molecule type" value="Genomic_DNA"/>
</dbReference>
<evidence type="ECO:0000313" key="11">
    <source>
        <dbReference type="EMBL" id="CAB4975150.1"/>
    </source>
</evidence>